<keyword evidence="14 17" id="KW-0496">Mitochondrion</keyword>
<evidence type="ECO:0000256" key="16">
    <source>
        <dbReference type="ARBA" id="ARBA00049551"/>
    </source>
</evidence>
<feature type="domain" description="NADH:ubiquinone oxidoreductase chain 4 N-terminal" evidence="19">
    <location>
        <begin position="1"/>
        <end position="101"/>
    </location>
</feature>
<evidence type="ECO:0000256" key="5">
    <source>
        <dbReference type="ARBA" id="ARBA00021006"/>
    </source>
</evidence>
<organism evidence="20">
    <name type="scientific">Entiminae sp. GENSP01</name>
    <dbReference type="NCBI Taxonomy" id="1205552"/>
    <lineage>
        <taxon>Eukaryota</taxon>
        <taxon>Metazoa</taxon>
        <taxon>Ecdysozoa</taxon>
        <taxon>Arthropoda</taxon>
        <taxon>Hexapoda</taxon>
        <taxon>Insecta</taxon>
        <taxon>Pterygota</taxon>
        <taxon>Neoptera</taxon>
        <taxon>Endopterygota</taxon>
        <taxon>Coleoptera</taxon>
        <taxon>Polyphaga</taxon>
        <taxon>Cucujiformia</taxon>
        <taxon>Curculionidae</taxon>
        <taxon>Entiminae</taxon>
    </lineage>
</organism>
<feature type="transmembrane region" description="Helical" evidence="17">
    <location>
        <begin position="380"/>
        <end position="400"/>
    </location>
</feature>
<feature type="transmembrane region" description="Helical" evidence="17">
    <location>
        <begin position="240"/>
        <end position="263"/>
    </location>
</feature>
<evidence type="ECO:0000256" key="17">
    <source>
        <dbReference type="RuleBase" id="RU003297"/>
    </source>
</evidence>
<feature type="transmembrane region" description="Helical" evidence="17">
    <location>
        <begin position="85"/>
        <end position="103"/>
    </location>
</feature>
<evidence type="ECO:0000256" key="10">
    <source>
        <dbReference type="ARBA" id="ARBA00022982"/>
    </source>
</evidence>
<dbReference type="InterPro" id="IPR003918">
    <property type="entry name" value="NADH_UbQ_OxRdtase"/>
</dbReference>
<keyword evidence="11 17" id="KW-1133">Transmembrane helix</keyword>
<dbReference type="PRINTS" id="PR01437">
    <property type="entry name" value="NUOXDRDTASE4"/>
</dbReference>
<evidence type="ECO:0000256" key="15">
    <source>
        <dbReference type="ARBA" id="ARBA00023136"/>
    </source>
</evidence>
<dbReference type="GO" id="GO:0042773">
    <property type="term" value="P:ATP synthesis coupled electron transport"/>
    <property type="evidence" value="ECO:0007669"/>
    <property type="project" value="InterPro"/>
</dbReference>
<dbReference type="InterPro" id="IPR001750">
    <property type="entry name" value="ND/Mrp_TM"/>
</dbReference>
<dbReference type="GO" id="GO:0003954">
    <property type="term" value="F:NADH dehydrogenase activity"/>
    <property type="evidence" value="ECO:0007669"/>
    <property type="project" value="TreeGrafter"/>
</dbReference>
<feature type="transmembrane region" description="Helical" evidence="17">
    <location>
        <begin position="32"/>
        <end position="49"/>
    </location>
</feature>
<dbReference type="PANTHER" id="PTHR43507">
    <property type="entry name" value="NADH-UBIQUINONE OXIDOREDUCTASE CHAIN 4"/>
    <property type="match status" value="1"/>
</dbReference>
<geneLocation type="mitochondrion" evidence="20"/>
<evidence type="ECO:0000256" key="13">
    <source>
        <dbReference type="ARBA" id="ARBA00023075"/>
    </source>
</evidence>
<keyword evidence="15 17" id="KW-0472">Membrane</keyword>
<accession>A0A0S2MQW2</accession>
<feature type="transmembrane region" description="Helical" evidence="17">
    <location>
        <begin position="342"/>
        <end position="360"/>
    </location>
</feature>
<evidence type="ECO:0000256" key="4">
    <source>
        <dbReference type="ARBA" id="ARBA00012944"/>
    </source>
</evidence>
<evidence type="ECO:0000256" key="6">
    <source>
        <dbReference type="ARBA" id="ARBA00022448"/>
    </source>
</evidence>
<keyword evidence="6 17" id="KW-0813">Transport</keyword>
<dbReference type="InterPro" id="IPR000260">
    <property type="entry name" value="NADH4_N"/>
</dbReference>
<keyword evidence="10 17" id="KW-0249">Electron transport</keyword>
<evidence type="ECO:0000256" key="8">
    <source>
        <dbReference type="ARBA" id="ARBA00022692"/>
    </source>
</evidence>
<reference evidence="20" key="1">
    <citation type="submission" date="2012-06" db="EMBL/GenBank/DDBJ databases">
        <title>Mitogenomics of the Coleoptera under dense taxon sampling.</title>
        <authorList>
            <person name="Timmermans M.J.T.N."/>
            <person name="Lim J."/>
            <person name="Dodsworth S."/>
            <person name="Haran J."/>
            <person name="Ahrens D."/>
            <person name="Bocak L."/>
            <person name="London A."/>
            <person name="Culverwell L."/>
            <person name="Vogler A.P."/>
        </authorList>
    </citation>
    <scope>NUCLEOTIDE SEQUENCE</scope>
</reference>
<keyword evidence="13 17" id="KW-0830">Ubiquinone</keyword>
<keyword evidence="7 17" id="KW-0679">Respiratory chain</keyword>
<comment type="function">
    <text evidence="1">Core subunit of the mitochondrial membrane respiratory chain NADH dehydrogenase (Complex I) that is believed to belong to the minimal assembly required for catalysis. Complex I functions in the transfer of electrons from NADH to the respiratory chain. The immediate electron acceptor for the enzyme is believed to be ubiquinone.</text>
</comment>
<feature type="transmembrane region" description="Helical" evidence="17">
    <location>
        <begin position="6"/>
        <end position="25"/>
    </location>
</feature>
<feature type="transmembrane region" description="Helical" evidence="17">
    <location>
        <begin position="300"/>
        <end position="321"/>
    </location>
</feature>
<dbReference type="Pfam" id="PF00361">
    <property type="entry name" value="Proton_antipo_M"/>
    <property type="match status" value="1"/>
</dbReference>
<evidence type="ECO:0000256" key="2">
    <source>
        <dbReference type="ARBA" id="ARBA00004225"/>
    </source>
</evidence>
<dbReference type="GO" id="GO:0031966">
    <property type="term" value="C:mitochondrial membrane"/>
    <property type="evidence" value="ECO:0007669"/>
    <property type="project" value="UniProtKB-SubCell"/>
</dbReference>
<comment type="function">
    <text evidence="17">Core subunit of the mitochondrial membrane respiratory chain NADH dehydrogenase (Complex I) which catalyzes electron transfer from NADH through the respiratory chain, using ubiquinone as an electron acceptor. Essential for the catalytic activity and assembly of complex I.</text>
</comment>
<feature type="domain" description="NADH:quinone oxidoreductase/Mrp antiporter transmembrane" evidence="18">
    <location>
        <begin position="105"/>
        <end position="389"/>
    </location>
</feature>
<feature type="transmembrane region" description="Helical" evidence="17">
    <location>
        <begin position="109"/>
        <end position="131"/>
    </location>
</feature>
<dbReference type="GO" id="GO:0015990">
    <property type="term" value="P:electron transport coupled proton transport"/>
    <property type="evidence" value="ECO:0007669"/>
    <property type="project" value="TreeGrafter"/>
</dbReference>
<feature type="transmembrane region" description="Helical" evidence="17">
    <location>
        <begin position="272"/>
        <end position="294"/>
    </location>
</feature>
<evidence type="ECO:0000256" key="9">
    <source>
        <dbReference type="ARBA" id="ARBA00022967"/>
    </source>
</evidence>
<evidence type="ECO:0000256" key="1">
    <source>
        <dbReference type="ARBA" id="ARBA00003257"/>
    </source>
</evidence>
<evidence type="ECO:0000259" key="19">
    <source>
        <dbReference type="Pfam" id="PF01059"/>
    </source>
</evidence>
<keyword evidence="8 17" id="KW-0812">Transmembrane</keyword>
<dbReference type="EC" id="7.1.1.2" evidence="4 17"/>
<keyword evidence="9" id="KW-1278">Translocase</keyword>
<keyword evidence="12 17" id="KW-0520">NAD</keyword>
<gene>
    <name evidence="20" type="primary">nad4</name>
</gene>
<feature type="transmembrane region" description="Helical" evidence="17">
    <location>
        <begin position="55"/>
        <end position="73"/>
    </location>
</feature>
<dbReference type="PANTHER" id="PTHR43507:SF20">
    <property type="entry name" value="NADH-UBIQUINONE OXIDOREDUCTASE CHAIN 4"/>
    <property type="match status" value="1"/>
</dbReference>
<evidence type="ECO:0000313" key="20">
    <source>
        <dbReference type="EMBL" id="ALO77116.1"/>
    </source>
</evidence>
<dbReference type="Pfam" id="PF01059">
    <property type="entry name" value="Oxidored_q5_N"/>
    <property type="match status" value="1"/>
</dbReference>
<name>A0A0S2MQW2_9CUCU</name>
<comment type="subcellular location">
    <subcellularLocation>
        <location evidence="2 17">Mitochondrion membrane</location>
        <topology evidence="2 17">Multi-pass membrane protein</topology>
    </subcellularLocation>
</comment>
<dbReference type="GO" id="GO:0008137">
    <property type="term" value="F:NADH dehydrogenase (ubiquinone) activity"/>
    <property type="evidence" value="ECO:0007669"/>
    <property type="project" value="UniProtKB-UniRule"/>
</dbReference>
<evidence type="ECO:0000256" key="3">
    <source>
        <dbReference type="ARBA" id="ARBA00009025"/>
    </source>
</evidence>
<evidence type="ECO:0000256" key="14">
    <source>
        <dbReference type="ARBA" id="ARBA00023128"/>
    </source>
</evidence>
<evidence type="ECO:0000256" key="12">
    <source>
        <dbReference type="ARBA" id="ARBA00023027"/>
    </source>
</evidence>
<feature type="transmembrane region" description="Helical" evidence="17">
    <location>
        <begin position="421"/>
        <end position="444"/>
    </location>
</feature>
<feature type="transmembrane region" description="Helical" evidence="17">
    <location>
        <begin position="215"/>
        <end position="234"/>
    </location>
</feature>
<dbReference type="EMBL" id="JX412810">
    <property type="protein sequence ID" value="ALO77116.1"/>
    <property type="molecule type" value="Genomic_DNA"/>
</dbReference>
<comment type="similarity">
    <text evidence="3 17">Belongs to the complex I subunit 4 family.</text>
</comment>
<sequence>MMSFLVSMIFMMPLCFIMKYWSMLLNFVNTKVFFLFKLSFSSLFMFISYSLGVDLLSFMMILLSFWVCFLMILASEKLLKMNNYWNLFLFMVLILMISLYLVFSSLNLFLFYLFFEISLIPTLILIIGWGYQPERISAGIYLLFYTLLASLPMMICLFYLYNKYMSLEFYFFPVCLSSSLFLYYLTNAVFFVKIPMFFLHLWLPKAHVEAPVSGSMILAGVMLKLGGYGLLRMMKLFTKIGLNINIIIIMVSLVGGIIVSLICIRQSDMKSLIAYSSVAHMGLTLSGILTFNLWGLWGSLVMMLAHGLCSSGLFCVANISYERVSSRSIYLNKGMINSSPSLSLWWFLLCSSNMAAPPSLNLLGEILLVNSLILYSKYLMVLLYILSFLSAVYSLFLYSYTQHGQLNSSLFAVYQVSCREYLLLFLHWFPLNILILKSDSLMLWI</sequence>
<evidence type="ECO:0000256" key="11">
    <source>
        <dbReference type="ARBA" id="ARBA00022989"/>
    </source>
</evidence>
<dbReference type="AlphaFoldDB" id="A0A0S2MQW2"/>
<proteinExistence type="inferred from homology"/>
<evidence type="ECO:0000256" key="7">
    <source>
        <dbReference type="ARBA" id="ARBA00022660"/>
    </source>
</evidence>
<feature type="transmembrane region" description="Helical" evidence="17">
    <location>
        <begin position="181"/>
        <end position="203"/>
    </location>
</feature>
<feature type="transmembrane region" description="Helical" evidence="17">
    <location>
        <begin position="138"/>
        <end position="161"/>
    </location>
</feature>
<protein>
    <recommendedName>
        <fullName evidence="5 17">NADH-ubiquinone oxidoreductase chain 4</fullName>
        <ecNumber evidence="4 17">7.1.1.2</ecNumber>
    </recommendedName>
</protein>
<evidence type="ECO:0000259" key="18">
    <source>
        <dbReference type="Pfam" id="PF00361"/>
    </source>
</evidence>
<comment type="catalytic activity">
    <reaction evidence="16 17">
        <text>a ubiquinone + NADH + 5 H(+)(in) = a ubiquinol + NAD(+) + 4 H(+)(out)</text>
        <dbReference type="Rhea" id="RHEA:29091"/>
        <dbReference type="Rhea" id="RHEA-COMP:9565"/>
        <dbReference type="Rhea" id="RHEA-COMP:9566"/>
        <dbReference type="ChEBI" id="CHEBI:15378"/>
        <dbReference type="ChEBI" id="CHEBI:16389"/>
        <dbReference type="ChEBI" id="CHEBI:17976"/>
        <dbReference type="ChEBI" id="CHEBI:57540"/>
        <dbReference type="ChEBI" id="CHEBI:57945"/>
        <dbReference type="EC" id="7.1.1.2"/>
    </reaction>
</comment>
<dbReference type="GO" id="GO:0048039">
    <property type="term" value="F:ubiquinone binding"/>
    <property type="evidence" value="ECO:0007669"/>
    <property type="project" value="TreeGrafter"/>
</dbReference>